<dbReference type="PANTHER" id="PTHR41287:SF1">
    <property type="entry name" value="PROTEIN YMFN"/>
    <property type="match status" value="1"/>
</dbReference>
<dbReference type="InterPro" id="IPR046461">
    <property type="entry name" value="TerL_ATPase"/>
</dbReference>
<accession>A0AA37T903</accession>
<name>A0AA37T903_9GAMM</name>
<evidence type="ECO:0000259" key="1">
    <source>
        <dbReference type="Pfam" id="PF03354"/>
    </source>
</evidence>
<dbReference type="Pfam" id="PF03354">
    <property type="entry name" value="TerL_ATPase"/>
    <property type="match status" value="1"/>
</dbReference>
<dbReference type="InterPro" id="IPR005021">
    <property type="entry name" value="Terminase_largesu-like"/>
</dbReference>
<dbReference type="RefSeq" id="WP_232593489.1">
    <property type="nucleotide sequence ID" value="NZ_BSPD01000087.1"/>
</dbReference>
<protein>
    <submittedName>
        <fullName evidence="3">Terminase</fullName>
    </submittedName>
</protein>
<sequence>MLDPVNVNKAHGYARDVASQKIVTCRWTRLICQRHIEDVEKQDSDNFPFYFDSKEAEKKCRLAQLFPHTKGKWAREKKLIKLEPWQLFLIASVFGWKQKKDGLRRYREVYAKVPRKNGKSVLASVIGNLCAWLDGEFGAEVYCGATTEKQAWEVFRPAKLMVQKTPQLMSALGIEVNAKNMNCSRDGSRFEPIIGNPGDGSSPSCAIIDEYHEHDVDDQYSTMRTGMGAREQALIFIITTAGDNIAGPCYDKELESRELLDNQSDEDRLFPLIYGIDDDDDWTLPEVLAKANPNIGVSVFQDWLEAEQRNAIKNVNRQNRFKTKHLNVWVSAGNQWLNTEQWRACGDSNLEIEQFHEDDCWFCLDLASKMDICAFVQLFRREIKGRLHYYSFGRYYLPEDSLGLDERNESAYTRWSGKGYLTLTDGAEIDFNNLEEEILEVGEDFDVIEVPHDKWRATQLAQKLEAVGLNPIEIGQGFVLGPAMRELEAAVASGRFHHDNNPVLNWMAGNLQAKEFKGNISPMKEKKRPDQKIDGMVALLMGISRAMLDTESEQEAIDDFLNNPISL</sequence>
<dbReference type="GO" id="GO:0004519">
    <property type="term" value="F:endonuclease activity"/>
    <property type="evidence" value="ECO:0007669"/>
    <property type="project" value="InterPro"/>
</dbReference>
<reference evidence="3 4" key="1">
    <citation type="journal article" date="2014" name="Int. J. Syst. Evol. Microbiol.">
        <title>Complete genome sequence of Corynebacterium casei LMG S-19264T (=DSM 44701T), isolated from a smear-ripened cheese.</title>
        <authorList>
            <consortium name="US DOE Joint Genome Institute (JGI-PGF)"/>
            <person name="Walter F."/>
            <person name="Albersmeier A."/>
            <person name="Kalinowski J."/>
            <person name="Ruckert C."/>
        </authorList>
    </citation>
    <scope>NUCLEOTIDE SEQUENCE [LARGE SCALE GENOMIC DNA]</scope>
    <source>
        <strain evidence="3 4">NBRC 110095</strain>
    </source>
</reference>
<feature type="domain" description="Terminase large subunit-like endonuclease" evidence="2">
    <location>
        <begin position="265"/>
        <end position="547"/>
    </location>
</feature>
<evidence type="ECO:0000313" key="4">
    <source>
        <dbReference type="Proteomes" id="UP001156870"/>
    </source>
</evidence>
<dbReference type="InterPro" id="IPR027417">
    <property type="entry name" value="P-loop_NTPase"/>
</dbReference>
<dbReference type="Pfam" id="PF20441">
    <property type="entry name" value="TerL_nuclease"/>
    <property type="match status" value="1"/>
</dbReference>
<dbReference type="EMBL" id="BSPD01000087">
    <property type="protein sequence ID" value="GLS27744.1"/>
    <property type="molecule type" value="Genomic_DNA"/>
</dbReference>
<gene>
    <name evidence="3" type="ORF">GCM10007877_34630</name>
</gene>
<keyword evidence="4" id="KW-1185">Reference proteome</keyword>
<organism evidence="3 4">
    <name type="scientific">Marinibactrum halimedae</name>
    <dbReference type="NCBI Taxonomy" id="1444977"/>
    <lineage>
        <taxon>Bacteria</taxon>
        <taxon>Pseudomonadati</taxon>
        <taxon>Pseudomonadota</taxon>
        <taxon>Gammaproteobacteria</taxon>
        <taxon>Cellvibrionales</taxon>
        <taxon>Cellvibrionaceae</taxon>
        <taxon>Marinibactrum</taxon>
    </lineage>
</organism>
<dbReference type="Gene3D" id="3.40.50.300">
    <property type="entry name" value="P-loop containing nucleotide triphosphate hydrolases"/>
    <property type="match status" value="1"/>
</dbReference>
<evidence type="ECO:0000259" key="2">
    <source>
        <dbReference type="Pfam" id="PF20441"/>
    </source>
</evidence>
<dbReference type="PANTHER" id="PTHR41287">
    <property type="match status" value="1"/>
</dbReference>
<comment type="caution">
    <text evidence="3">The sequence shown here is derived from an EMBL/GenBank/DDBJ whole genome shotgun (WGS) entry which is preliminary data.</text>
</comment>
<proteinExistence type="predicted"/>
<dbReference type="AlphaFoldDB" id="A0AA37T903"/>
<evidence type="ECO:0000313" key="3">
    <source>
        <dbReference type="EMBL" id="GLS27744.1"/>
    </source>
</evidence>
<dbReference type="InterPro" id="IPR046462">
    <property type="entry name" value="TerL_nuclease"/>
</dbReference>
<feature type="domain" description="Terminase large subunit-like ATPase" evidence="1">
    <location>
        <begin position="84"/>
        <end position="252"/>
    </location>
</feature>
<dbReference type="Proteomes" id="UP001156870">
    <property type="component" value="Unassembled WGS sequence"/>
</dbReference>